<dbReference type="PROSITE" id="PS51907">
    <property type="entry name" value="ZF_UBZ3"/>
    <property type="match status" value="1"/>
</dbReference>
<evidence type="ECO:0000313" key="13">
    <source>
        <dbReference type="EMBL" id="CBF77016.1"/>
    </source>
</evidence>
<keyword evidence="4" id="KW-0227">DNA damage</keyword>
<dbReference type="GO" id="GO:0007064">
    <property type="term" value="P:mitotic sister chromatid cohesion"/>
    <property type="evidence" value="ECO:0007669"/>
    <property type="project" value="UniProtKB-ARBA"/>
</dbReference>
<keyword evidence="2" id="KW-0808">Transferase</keyword>
<evidence type="ECO:0000313" key="14">
    <source>
        <dbReference type="Proteomes" id="UP000000560"/>
    </source>
</evidence>
<dbReference type="GO" id="GO:0035861">
    <property type="term" value="C:site of double-strand break"/>
    <property type="evidence" value="ECO:0000318"/>
    <property type="project" value="GO_Central"/>
</dbReference>
<dbReference type="FunFam" id="1.10.150.20:FF:000014">
    <property type="entry name" value="Polymerase (DNA directed), eta"/>
    <property type="match status" value="1"/>
</dbReference>
<dbReference type="Gene3D" id="3.30.70.270">
    <property type="match status" value="1"/>
</dbReference>
<dbReference type="OMA" id="AWPCSNL"/>
<keyword evidence="3" id="KW-0479">Metal-binding</keyword>
<dbReference type="FunFam" id="3.30.1490.100:FF:000009">
    <property type="entry name" value="DNA polymerase eta subunit"/>
    <property type="match status" value="1"/>
</dbReference>
<dbReference type="FunFam" id="3.40.1170.60:FF:000008">
    <property type="entry name" value="DNA polymerase eta subunit"/>
    <property type="match status" value="1"/>
</dbReference>
<dbReference type="FunCoup" id="Q5B452">
    <property type="interactions" value="593"/>
</dbReference>
<dbReference type="Gene3D" id="3.30.1490.100">
    <property type="entry name" value="DNA polymerase, Y-family, little finger domain"/>
    <property type="match status" value="1"/>
</dbReference>
<evidence type="ECO:0000256" key="5">
    <source>
        <dbReference type="ARBA" id="ARBA00022771"/>
    </source>
</evidence>
<evidence type="ECO:0000256" key="2">
    <source>
        <dbReference type="ARBA" id="ARBA00022679"/>
    </source>
</evidence>
<evidence type="ECO:0000256" key="1">
    <source>
        <dbReference type="ARBA" id="ARBA00004123"/>
    </source>
</evidence>
<evidence type="ECO:0000256" key="8">
    <source>
        <dbReference type="ARBA" id="ARBA00023242"/>
    </source>
</evidence>
<dbReference type="EMBL" id="BN001303">
    <property type="protein sequence ID" value="CBF77016.1"/>
    <property type="molecule type" value="Genomic_DNA"/>
</dbReference>
<evidence type="ECO:0000256" key="7">
    <source>
        <dbReference type="ARBA" id="ARBA00023204"/>
    </source>
</evidence>
<reference evidence="14" key="2">
    <citation type="journal article" date="2009" name="Fungal Genet. Biol.">
        <title>The 2008 update of the Aspergillus nidulans genome annotation: a community effort.</title>
        <authorList>
            <person name="Wortman J.R."/>
            <person name="Gilsenan J.M."/>
            <person name="Joardar V."/>
            <person name="Deegan J."/>
            <person name="Clutterbuck J."/>
            <person name="Andersen M.R."/>
            <person name="Archer D."/>
            <person name="Bencina M."/>
            <person name="Braus G."/>
            <person name="Coutinho P."/>
            <person name="von Dohren H."/>
            <person name="Doonan J."/>
            <person name="Driessen A.J."/>
            <person name="Durek P."/>
            <person name="Espeso E."/>
            <person name="Fekete E."/>
            <person name="Flipphi M."/>
            <person name="Estrada C.G."/>
            <person name="Geysens S."/>
            <person name="Goldman G."/>
            <person name="de Groot P.W."/>
            <person name="Hansen K."/>
            <person name="Harris S.D."/>
            <person name="Heinekamp T."/>
            <person name="Helmstaedt K."/>
            <person name="Henrissat B."/>
            <person name="Hofmann G."/>
            <person name="Homan T."/>
            <person name="Horio T."/>
            <person name="Horiuchi H."/>
            <person name="James S."/>
            <person name="Jones M."/>
            <person name="Karaffa L."/>
            <person name="Karanyi Z."/>
            <person name="Kato M."/>
            <person name="Keller N."/>
            <person name="Kelly D.E."/>
            <person name="Kiel J.A."/>
            <person name="Kim J.M."/>
            <person name="van der Klei I.J."/>
            <person name="Klis F.M."/>
            <person name="Kovalchuk A."/>
            <person name="Krasevec N."/>
            <person name="Kubicek C.P."/>
            <person name="Liu B."/>
            <person name="Maccabe A."/>
            <person name="Meyer V."/>
            <person name="Mirabito P."/>
            <person name="Miskei M."/>
            <person name="Mos M."/>
            <person name="Mullins J."/>
            <person name="Nelson D.R."/>
            <person name="Nielsen J."/>
            <person name="Oakley B.R."/>
            <person name="Osmani S.A."/>
            <person name="Pakula T."/>
            <person name="Paszewski A."/>
            <person name="Paulsen I."/>
            <person name="Pilsyk S."/>
            <person name="Pocsi I."/>
            <person name="Punt P.J."/>
            <person name="Ram A.F."/>
            <person name="Ren Q."/>
            <person name="Robellet X."/>
            <person name="Robson G."/>
            <person name="Seiboth B."/>
            <person name="van Solingen P."/>
            <person name="Specht T."/>
            <person name="Sun J."/>
            <person name="Taheri-Talesh N."/>
            <person name="Takeshita N."/>
            <person name="Ussery D."/>
            <person name="vanKuyk P.A."/>
            <person name="Visser H."/>
            <person name="van de Vondervoort P.J."/>
            <person name="de Vries R.P."/>
            <person name="Walton J."/>
            <person name="Xiang X."/>
            <person name="Xiong Y."/>
            <person name="Zeng A.P."/>
            <person name="Brandt B.W."/>
            <person name="Cornell M.J."/>
            <person name="van den Hondel C.A."/>
            <person name="Visser J."/>
            <person name="Oliver S.G."/>
            <person name="Turner G."/>
        </authorList>
    </citation>
    <scope>GENOME REANNOTATION</scope>
    <source>
        <strain evidence="14">FGSC A4 / ATCC 38163 / CBS 112.46 / NRRL 194 / M139</strain>
    </source>
</reference>
<feature type="region of interest" description="Disordered" evidence="10">
    <location>
        <begin position="1"/>
        <end position="20"/>
    </location>
</feature>
<dbReference type="GO" id="GO:0070987">
    <property type="term" value="P:error-free translesion synthesis"/>
    <property type="evidence" value="ECO:0007669"/>
    <property type="project" value="UniProtKB-ARBA"/>
</dbReference>
<keyword evidence="5" id="KW-0863">Zinc-finger</keyword>
<evidence type="ECO:0000256" key="4">
    <source>
        <dbReference type="ARBA" id="ARBA00022763"/>
    </source>
</evidence>
<dbReference type="PANTHER" id="PTHR45873">
    <property type="entry name" value="DNA POLYMERASE ETA"/>
    <property type="match status" value="1"/>
</dbReference>
<gene>
    <name evidence="13" type="ORF">ANIA_04678</name>
</gene>
<reference evidence="14" key="1">
    <citation type="journal article" date="2005" name="Nature">
        <title>Sequencing of Aspergillus nidulans and comparative analysis with A. fumigatus and A. oryzae.</title>
        <authorList>
            <person name="Galagan J.E."/>
            <person name="Calvo S.E."/>
            <person name="Cuomo C."/>
            <person name="Ma L.J."/>
            <person name="Wortman J.R."/>
            <person name="Batzoglou S."/>
            <person name="Lee S.I."/>
            <person name="Basturkmen M."/>
            <person name="Spevak C.C."/>
            <person name="Clutterbuck J."/>
            <person name="Kapitonov V."/>
            <person name="Jurka J."/>
            <person name="Scazzocchio C."/>
            <person name="Farman M."/>
            <person name="Butler J."/>
            <person name="Purcell S."/>
            <person name="Harris S."/>
            <person name="Braus G.H."/>
            <person name="Draht O."/>
            <person name="Busch S."/>
            <person name="D'Enfert C."/>
            <person name="Bouchier C."/>
            <person name="Goldman G.H."/>
            <person name="Bell-Pedersen D."/>
            <person name="Griffiths-Jones S."/>
            <person name="Doonan J.H."/>
            <person name="Yu J."/>
            <person name="Vienken K."/>
            <person name="Pain A."/>
            <person name="Freitag M."/>
            <person name="Selker E.U."/>
            <person name="Archer D.B."/>
            <person name="Penalva M.A."/>
            <person name="Oakley B.R."/>
            <person name="Momany M."/>
            <person name="Tanaka T."/>
            <person name="Kumagai T."/>
            <person name="Asai K."/>
            <person name="Machida M."/>
            <person name="Nierman W.C."/>
            <person name="Denning D.W."/>
            <person name="Caddick M."/>
            <person name="Hynes M."/>
            <person name="Paoletti M."/>
            <person name="Fischer R."/>
            <person name="Miller B."/>
            <person name="Dyer P."/>
            <person name="Sachs M.S."/>
            <person name="Osmani S.A."/>
            <person name="Birren B.W."/>
        </authorList>
    </citation>
    <scope>NUCLEOTIDE SEQUENCE [LARGE SCALE GENOMIC DNA]</scope>
    <source>
        <strain evidence="14">FGSC A4 / ATCC 38163 / CBS 112.46 / NRRL 194 / M139</strain>
    </source>
</reference>
<dbReference type="GO" id="GO:0006281">
    <property type="term" value="P:DNA repair"/>
    <property type="evidence" value="ECO:0007669"/>
    <property type="project" value="UniProtKB-KW"/>
</dbReference>
<dbReference type="Proteomes" id="UP000000560">
    <property type="component" value="Chromosome III"/>
</dbReference>
<dbReference type="GO" id="GO:0008270">
    <property type="term" value="F:zinc ion binding"/>
    <property type="evidence" value="ECO:0007669"/>
    <property type="project" value="UniProtKB-KW"/>
</dbReference>
<keyword evidence="8" id="KW-0539">Nucleus</keyword>
<keyword evidence="6" id="KW-0862">Zinc</keyword>
<evidence type="ECO:0000259" key="12">
    <source>
        <dbReference type="PROSITE" id="PS51907"/>
    </source>
</evidence>
<dbReference type="PROSITE" id="PS50173">
    <property type="entry name" value="UMUC"/>
    <property type="match status" value="1"/>
</dbReference>
<dbReference type="FunFam" id="3.30.70.270:FF:000056">
    <property type="entry name" value="Sister chromatid cohesion protein Eso1"/>
    <property type="match status" value="1"/>
</dbReference>
<dbReference type="GO" id="GO:0003887">
    <property type="term" value="F:DNA-directed DNA polymerase activity"/>
    <property type="evidence" value="ECO:0000318"/>
    <property type="project" value="GO_Central"/>
</dbReference>
<dbReference type="InterPro" id="IPR043502">
    <property type="entry name" value="DNA/RNA_pol_sf"/>
</dbReference>
<feature type="compositionally biased region" description="Basic and acidic residues" evidence="10">
    <location>
        <begin position="525"/>
        <end position="548"/>
    </location>
</feature>
<dbReference type="STRING" id="227321.Q5B452"/>
<dbReference type="GO" id="GO:0005634">
    <property type="term" value="C:nucleus"/>
    <property type="evidence" value="ECO:0000318"/>
    <property type="project" value="GO_Central"/>
</dbReference>
<dbReference type="InterPro" id="IPR001126">
    <property type="entry name" value="UmuC"/>
</dbReference>
<name>Q5B452_EMENI</name>
<evidence type="ECO:0000256" key="9">
    <source>
        <dbReference type="ARBA" id="ARBA00044975"/>
    </source>
</evidence>
<keyword evidence="7" id="KW-0234">DNA repair</keyword>
<organism evidence="13 14">
    <name type="scientific">Emericella nidulans (strain FGSC A4 / ATCC 38163 / CBS 112.46 / NRRL 194 / M139)</name>
    <name type="common">Aspergillus nidulans</name>
    <dbReference type="NCBI Taxonomy" id="227321"/>
    <lineage>
        <taxon>Eukaryota</taxon>
        <taxon>Fungi</taxon>
        <taxon>Dikarya</taxon>
        <taxon>Ascomycota</taxon>
        <taxon>Pezizomycotina</taxon>
        <taxon>Eurotiomycetes</taxon>
        <taxon>Eurotiomycetidae</taxon>
        <taxon>Eurotiales</taxon>
        <taxon>Aspergillaceae</taxon>
        <taxon>Aspergillus</taxon>
        <taxon>Aspergillus subgen. Nidulantes</taxon>
    </lineage>
</organism>
<feature type="region of interest" description="Disordered" evidence="10">
    <location>
        <begin position="519"/>
        <end position="577"/>
    </location>
</feature>
<dbReference type="Pfam" id="PF11799">
    <property type="entry name" value="IMS_C"/>
    <property type="match status" value="1"/>
</dbReference>
<feature type="compositionally biased region" description="Pro residues" evidence="10">
    <location>
        <begin position="1"/>
        <end position="11"/>
    </location>
</feature>
<dbReference type="Pfam" id="PF00817">
    <property type="entry name" value="IMS"/>
    <property type="match status" value="2"/>
</dbReference>
<dbReference type="InterPro" id="IPR036775">
    <property type="entry name" value="DNA_pol_Y-fam_lit_finger_sf"/>
</dbReference>
<dbReference type="InParanoid" id="Q5B452"/>
<dbReference type="PANTHER" id="PTHR45873:SF1">
    <property type="entry name" value="DNA POLYMERASE ETA"/>
    <property type="match status" value="1"/>
</dbReference>
<sequence>MPLSPEPPGSPPNSSNDSLKRHSRYTYRHFQLLRQASPASPLRVIAHIDLDAFYAQCEMVRLGTPRERPLAVQQWDSLIAINYPARKFGITRMISAKEAKAKCADIVLQHVATFREGEGGKWAYREDAWKNIGTDKVCLDPYRAESRKILGTIKRELSKCYSELNGDLSGLGLSSQIKLQEALVEKASVDEVFIDLSPLVFGVLLQRYPEMREKPHGDDRVALLPCPPTTALEWDTEDCLVDLDENETEVDDPDWDDVAMLIGAEIVRSVRTAVWNSLSYTCSAGIAKNKMMAKLGSATNKPNKQTVVRNRAIQNFLSGFKFTKIRMLGGKLGDQVTAMFGTEQISELLKVSLEQFRAKLNDDTAVWLYGIIRGEDKSEVNPRTQIKSMLSAKSFRPSINTLDQADKWLHIFAADIYGRLVEEGVLEHKRRPKTIALHHRQGAQVKSRQLPIPGSATIDEDLLFELGKTLLRQIAADGAAWPCANISMSVGGFEDGTSKNQAIDGFLLRGDQARNMASSSSSRVHVADEVPAEHQPIEKRRKVEDSGLRRFFNKPSETDGPGHSFDKGHMADTPDINVDNAQLDDHVASDGEIEQVHSKSFRCPRCGRYINCGEEDEHNDWHFAKDLETQERQAARSSQAAQLPNRAASGSRSKPARGGRGGKSEKGQTRLTFG</sequence>
<dbReference type="VEuPathDB" id="FungiDB:AN4678"/>
<dbReference type="InterPro" id="IPR043128">
    <property type="entry name" value="Rev_trsase/Diguanyl_cyclase"/>
</dbReference>
<dbReference type="eggNOG" id="KOG2095">
    <property type="taxonomic scope" value="Eukaryota"/>
</dbReference>
<dbReference type="Gene3D" id="3.40.1170.60">
    <property type="match status" value="1"/>
</dbReference>
<dbReference type="Pfam" id="PF18439">
    <property type="entry name" value="zf_UBZ"/>
    <property type="match status" value="1"/>
</dbReference>
<dbReference type="PIRSF" id="PIRSF036603">
    <property type="entry name" value="DPol_eta"/>
    <property type="match status" value="1"/>
</dbReference>
<dbReference type="InterPro" id="IPR017961">
    <property type="entry name" value="DNA_pol_Y-fam_little_finger"/>
</dbReference>
<dbReference type="SUPFAM" id="SSF56672">
    <property type="entry name" value="DNA/RNA polymerases"/>
    <property type="match status" value="1"/>
</dbReference>
<dbReference type="KEGG" id="ani:ANIA_04678"/>
<dbReference type="SUPFAM" id="SSF100879">
    <property type="entry name" value="Lesion bypass DNA polymerase (Y-family), little finger domain"/>
    <property type="match status" value="1"/>
</dbReference>
<dbReference type="GO" id="GO:0003684">
    <property type="term" value="F:damaged DNA binding"/>
    <property type="evidence" value="ECO:0007669"/>
    <property type="project" value="InterPro"/>
</dbReference>
<dbReference type="GO" id="GO:0009314">
    <property type="term" value="P:response to radiation"/>
    <property type="evidence" value="ECO:0000318"/>
    <property type="project" value="GO_Central"/>
</dbReference>
<evidence type="ECO:0000256" key="3">
    <source>
        <dbReference type="ARBA" id="ARBA00022723"/>
    </source>
</evidence>
<proteinExistence type="predicted"/>
<protein>
    <recommendedName>
        <fullName evidence="9">DNA polymerase eta</fullName>
    </recommendedName>
</protein>
<dbReference type="GO" id="GO:0042276">
    <property type="term" value="P:error-prone translesion synthesis"/>
    <property type="evidence" value="ECO:0000318"/>
    <property type="project" value="GO_Central"/>
</dbReference>
<dbReference type="RefSeq" id="XP_662282.1">
    <property type="nucleotide sequence ID" value="XM_657190.1"/>
</dbReference>
<dbReference type="InterPro" id="IPR052230">
    <property type="entry name" value="DNA_polymerase_eta"/>
</dbReference>
<evidence type="ECO:0000256" key="6">
    <source>
        <dbReference type="ARBA" id="ARBA00022833"/>
    </source>
</evidence>
<dbReference type="Gene3D" id="1.10.150.20">
    <property type="entry name" value="5' to 3' exonuclease, C-terminal subdomain"/>
    <property type="match status" value="1"/>
</dbReference>
<accession>C8VB00</accession>
<feature type="region of interest" description="Disordered" evidence="10">
    <location>
        <begin position="628"/>
        <end position="674"/>
    </location>
</feature>
<dbReference type="GeneID" id="2872476"/>
<dbReference type="Pfam" id="PF21704">
    <property type="entry name" value="POLH-Rev1_HhH"/>
    <property type="match status" value="1"/>
</dbReference>
<feature type="domain" description="UBZ3-type" evidence="12">
    <location>
        <begin position="596"/>
        <end position="630"/>
    </location>
</feature>
<keyword evidence="14" id="KW-1185">Reference proteome</keyword>
<dbReference type="GO" id="GO:0005657">
    <property type="term" value="C:replication fork"/>
    <property type="evidence" value="ECO:0000318"/>
    <property type="project" value="GO_Central"/>
</dbReference>
<dbReference type="AlphaFoldDB" id="Q5B452"/>
<feature type="domain" description="UmuC" evidence="11">
    <location>
        <begin position="45"/>
        <end position="329"/>
    </location>
</feature>
<evidence type="ECO:0000256" key="10">
    <source>
        <dbReference type="SAM" id="MobiDB-lite"/>
    </source>
</evidence>
<dbReference type="OrthoDB" id="5723at2759"/>
<dbReference type="HOGENOM" id="CLU_012348_7_1_1"/>
<accession>Q5B452</accession>
<comment type="subcellular location">
    <subcellularLocation>
        <location evidence="1">Nucleus</location>
    </subcellularLocation>
</comment>
<dbReference type="InterPro" id="IPR041298">
    <property type="entry name" value="UBZ3"/>
</dbReference>
<evidence type="ECO:0000259" key="11">
    <source>
        <dbReference type="PROSITE" id="PS50173"/>
    </source>
</evidence>